<dbReference type="InterPro" id="IPR006015">
    <property type="entry name" value="Universal_stress_UspA"/>
</dbReference>
<feature type="domain" description="UspA" evidence="2">
    <location>
        <begin position="1"/>
        <end position="142"/>
    </location>
</feature>
<dbReference type="PANTHER" id="PTHR46268:SF6">
    <property type="entry name" value="UNIVERSAL STRESS PROTEIN UP12"/>
    <property type="match status" value="1"/>
</dbReference>
<accession>A0AAP2Z4P8</accession>
<evidence type="ECO:0000313" key="3">
    <source>
        <dbReference type="EMBL" id="MCU4750677.1"/>
    </source>
</evidence>
<evidence type="ECO:0000256" key="1">
    <source>
        <dbReference type="ARBA" id="ARBA00008791"/>
    </source>
</evidence>
<dbReference type="RefSeq" id="WP_342805692.1">
    <property type="nucleotide sequence ID" value="NZ_JAOPJZ010000001.1"/>
</dbReference>
<reference evidence="3 4" key="1">
    <citation type="submission" date="2022-09" db="EMBL/GenBank/DDBJ databases">
        <title>Enrichment on poylsaccharides allowed isolation of novel metabolic and taxonomic groups of Haloarchaea.</title>
        <authorList>
            <person name="Sorokin D.Y."/>
            <person name="Elcheninov A.G."/>
            <person name="Khizhniak T.V."/>
            <person name="Kolganova T.V."/>
            <person name="Kublanov I.V."/>
        </authorList>
    </citation>
    <scope>NUCLEOTIDE SEQUENCE [LARGE SCALE GENOMIC DNA]</scope>
    <source>
        <strain evidence="3 4">AArc-curdl1</strain>
    </source>
</reference>
<keyword evidence="4" id="KW-1185">Reference proteome</keyword>
<dbReference type="CDD" id="cd00293">
    <property type="entry name" value="USP-like"/>
    <property type="match status" value="1"/>
</dbReference>
<name>A0AAP2Z4P8_9EURY</name>
<organism evidence="3 4">
    <name type="scientific">Natronosalvus hydrolyticus</name>
    <dbReference type="NCBI Taxonomy" id="2979988"/>
    <lineage>
        <taxon>Archaea</taxon>
        <taxon>Methanobacteriati</taxon>
        <taxon>Methanobacteriota</taxon>
        <taxon>Stenosarchaea group</taxon>
        <taxon>Halobacteria</taxon>
        <taxon>Halobacteriales</taxon>
        <taxon>Natrialbaceae</taxon>
        <taxon>Natronosalvus</taxon>
    </lineage>
</organism>
<comment type="caution">
    <text evidence="3">The sequence shown here is derived from an EMBL/GenBank/DDBJ whole genome shotgun (WGS) entry which is preliminary data.</text>
</comment>
<dbReference type="Pfam" id="PF00582">
    <property type="entry name" value="Usp"/>
    <property type="match status" value="1"/>
</dbReference>
<proteinExistence type="inferred from homology"/>
<protein>
    <submittedName>
        <fullName evidence="3">Universal stress protein</fullName>
    </submittedName>
</protein>
<dbReference type="Gene3D" id="3.40.50.620">
    <property type="entry name" value="HUPs"/>
    <property type="match status" value="1"/>
</dbReference>
<sequence>MYESILVPTDGSEISATAAEEAIELADDGGTIHALAVVEALPMYKQSGKGAKLEGSDESEARAYLTDATDRIEAMADDAGVDCETKITSGVPHREIVSYAEENDADVIVMGKRGQGAAANDILGSTTERVVERSSSKVLTVPEA</sequence>
<dbReference type="PRINTS" id="PR01438">
    <property type="entry name" value="UNVRSLSTRESS"/>
</dbReference>
<evidence type="ECO:0000259" key="2">
    <source>
        <dbReference type="Pfam" id="PF00582"/>
    </source>
</evidence>
<dbReference type="InterPro" id="IPR006016">
    <property type="entry name" value="UspA"/>
</dbReference>
<evidence type="ECO:0000313" key="4">
    <source>
        <dbReference type="Proteomes" id="UP001321047"/>
    </source>
</evidence>
<dbReference type="SUPFAM" id="SSF52402">
    <property type="entry name" value="Adenine nucleotide alpha hydrolases-like"/>
    <property type="match status" value="1"/>
</dbReference>
<dbReference type="Proteomes" id="UP001321047">
    <property type="component" value="Unassembled WGS sequence"/>
</dbReference>
<dbReference type="InterPro" id="IPR014729">
    <property type="entry name" value="Rossmann-like_a/b/a_fold"/>
</dbReference>
<comment type="similarity">
    <text evidence="1">Belongs to the universal stress protein A family.</text>
</comment>
<dbReference type="AlphaFoldDB" id="A0AAP2Z4P8"/>
<gene>
    <name evidence="3" type="ORF">OB919_01565</name>
</gene>
<dbReference type="EMBL" id="JAOPJZ010000001">
    <property type="protein sequence ID" value="MCU4750677.1"/>
    <property type="molecule type" value="Genomic_DNA"/>
</dbReference>
<dbReference type="PANTHER" id="PTHR46268">
    <property type="entry name" value="STRESS RESPONSE PROTEIN NHAX"/>
    <property type="match status" value="1"/>
</dbReference>